<evidence type="ECO:0000256" key="1">
    <source>
        <dbReference type="ARBA" id="ARBA00004370"/>
    </source>
</evidence>
<evidence type="ECO:0000256" key="6">
    <source>
        <dbReference type="ARBA" id="ARBA00023010"/>
    </source>
</evidence>
<dbReference type="RefSeq" id="WP_068989633.1">
    <property type="nucleotide sequence ID" value="NZ_BMJN01000002.1"/>
</dbReference>
<dbReference type="Pfam" id="PF00584">
    <property type="entry name" value="SecE"/>
    <property type="match status" value="1"/>
</dbReference>
<evidence type="ECO:0000256" key="7">
    <source>
        <dbReference type="ARBA" id="ARBA00023136"/>
    </source>
</evidence>
<dbReference type="InterPro" id="IPR038379">
    <property type="entry name" value="SecE_sf"/>
</dbReference>
<dbReference type="GO" id="GO:0016020">
    <property type="term" value="C:membrane"/>
    <property type="evidence" value="ECO:0007669"/>
    <property type="project" value="UniProtKB-SubCell"/>
</dbReference>
<keyword evidence="4" id="KW-0653">Protein transport</keyword>
<reference evidence="9" key="1">
    <citation type="journal article" date="2014" name="Int. J. Syst. Evol. Microbiol.">
        <title>Complete genome sequence of Corynebacterium casei LMG S-19264T (=DSM 44701T), isolated from a smear-ripened cheese.</title>
        <authorList>
            <consortium name="US DOE Joint Genome Institute (JGI-PGF)"/>
            <person name="Walter F."/>
            <person name="Albersmeier A."/>
            <person name="Kalinowski J."/>
            <person name="Ruckert C."/>
        </authorList>
    </citation>
    <scope>NUCLEOTIDE SEQUENCE</scope>
    <source>
        <strain evidence="9">CGMCC 1.15533</strain>
    </source>
</reference>
<keyword evidence="10" id="KW-1185">Reference proteome</keyword>
<sequence length="58" mass="6914">MRFIADTFRVLRDTSWPTGKQSWKDFISVIEYTAFFVVIIYLFDILVSRGLLNLLHIF</sequence>
<dbReference type="Gene3D" id="1.20.5.1030">
    <property type="entry name" value="Preprotein translocase secy subunit"/>
    <property type="match status" value="1"/>
</dbReference>
<evidence type="ECO:0000256" key="2">
    <source>
        <dbReference type="ARBA" id="ARBA00022448"/>
    </source>
</evidence>
<protein>
    <submittedName>
        <fullName evidence="9">Preprotein translocase subunit SecE</fullName>
    </submittedName>
</protein>
<dbReference type="GO" id="GO:0006605">
    <property type="term" value="P:protein targeting"/>
    <property type="evidence" value="ECO:0007669"/>
    <property type="project" value="InterPro"/>
</dbReference>
<gene>
    <name evidence="9" type="primary">secE</name>
    <name evidence="9" type="ORF">GCM10011510_02220</name>
</gene>
<evidence type="ECO:0000256" key="8">
    <source>
        <dbReference type="SAM" id="Phobius"/>
    </source>
</evidence>
<keyword evidence="6" id="KW-0811">Translocation</keyword>
<comment type="caution">
    <text evidence="9">The sequence shown here is derived from an EMBL/GenBank/DDBJ whole genome shotgun (WGS) entry which is preliminary data.</text>
</comment>
<keyword evidence="7 8" id="KW-0472">Membrane</keyword>
<evidence type="ECO:0000313" key="10">
    <source>
        <dbReference type="Proteomes" id="UP000660801"/>
    </source>
</evidence>
<dbReference type="InterPro" id="IPR001901">
    <property type="entry name" value="Translocase_SecE/Sec61-g"/>
</dbReference>
<feature type="transmembrane region" description="Helical" evidence="8">
    <location>
        <begin position="26"/>
        <end position="47"/>
    </location>
</feature>
<reference evidence="9" key="2">
    <citation type="submission" date="2020-09" db="EMBL/GenBank/DDBJ databases">
        <authorList>
            <person name="Sun Q."/>
            <person name="Zhou Y."/>
        </authorList>
    </citation>
    <scope>NUCLEOTIDE SEQUENCE</scope>
    <source>
        <strain evidence="9">CGMCC 1.15533</strain>
    </source>
</reference>
<proteinExistence type="predicted"/>
<comment type="subcellular location">
    <subcellularLocation>
        <location evidence="1">Membrane</location>
    </subcellularLocation>
</comment>
<accession>A0A917EE75</accession>
<evidence type="ECO:0000256" key="5">
    <source>
        <dbReference type="ARBA" id="ARBA00022989"/>
    </source>
</evidence>
<keyword evidence="5 8" id="KW-1133">Transmembrane helix</keyword>
<dbReference type="GO" id="GO:0008320">
    <property type="term" value="F:protein transmembrane transporter activity"/>
    <property type="evidence" value="ECO:0007669"/>
    <property type="project" value="InterPro"/>
</dbReference>
<dbReference type="EMBL" id="BMJN01000002">
    <property type="protein sequence ID" value="GGE24695.1"/>
    <property type="molecule type" value="Genomic_DNA"/>
</dbReference>
<dbReference type="InterPro" id="IPR005807">
    <property type="entry name" value="SecE_bac"/>
</dbReference>
<dbReference type="Proteomes" id="UP000660801">
    <property type="component" value="Unassembled WGS sequence"/>
</dbReference>
<evidence type="ECO:0000256" key="3">
    <source>
        <dbReference type="ARBA" id="ARBA00022692"/>
    </source>
</evidence>
<evidence type="ECO:0000256" key="4">
    <source>
        <dbReference type="ARBA" id="ARBA00022927"/>
    </source>
</evidence>
<dbReference type="GO" id="GO:0006886">
    <property type="term" value="P:intracellular protein transport"/>
    <property type="evidence" value="ECO:0007669"/>
    <property type="project" value="InterPro"/>
</dbReference>
<dbReference type="OrthoDB" id="9813233at2"/>
<dbReference type="AlphaFoldDB" id="A0A917EE75"/>
<dbReference type="NCBIfam" id="TIGR00964">
    <property type="entry name" value="secE_bact"/>
    <property type="match status" value="1"/>
</dbReference>
<keyword evidence="2" id="KW-0813">Transport</keyword>
<name>A0A917EE75_9STRE</name>
<keyword evidence="3 8" id="KW-0812">Transmembrane</keyword>
<dbReference type="GO" id="GO:0009306">
    <property type="term" value="P:protein secretion"/>
    <property type="evidence" value="ECO:0007669"/>
    <property type="project" value="InterPro"/>
</dbReference>
<organism evidence="9 10">
    <name type="scientific">Streptococcus himalayensis</name>
    <dbReference type="NCBI Taxonomy" id="1888195"/>
    <lineage>
        <taxon>Bacteria</taxon>
        <taxon>Bacillati</taxon>
        <taxon>Bacillota</taxon>
        <taxon>Bacilli</taxon>
        <taxon>Lactobacillales</taxon>
        <taxon>Streptococcaceae</taxon>
        <taxon>Streptococcus</taxon>
    </lineage>
</organism>
<evidence type="ECO:0000313" key="9">
    <source>
        <dbReference type="EMBL" id="GGE24695.1"/>
    </source>
</evidence>